<name>A0A0L0VU62_9BASI</name>
<gene>
    <name evidence="2" type="ORF">PSTG_04109</name>
</gene>
<dbReference type="AlphaFoldDB" id="A0A0L0VU62"/>
<protein>
    <submittedName>
        <fullName evidence="2">Uncharacterized protein</fullName>
    </submittedName>
</protein>
<evidence type="ECO:0000256" key="1">
    <source>
        <dbReference type="SAM" id="SignalP"/>
    </source>
</evidence>
<proteinExistence type="predicted"/>
<feature type="chain" id="PRO_5005550610" evidence="1">
    <location>
        <begin position="21"/>
        <end position="52"/>
    </location>
</feature>
<dbReference type="Proteomes" id="UP000054564">
    <property type="component" value="Unassembled WGS sequence"/>
</dbReference>
<evidence type="ECO:0000313" key="3">
    <source>
        <dbReference type="Proteomes" id="UP000054564"/>
    </source>
</evidence>
<feature type="signal peptide" evidence="1">
    <location>
        <begin position="1"/>
        <end position="20"/>
    </location>
</feature>
<evidence type="ECO:0000313" key="2">
    <source>
        <dbReference type="EMBL" id="KNF02824.1"/>
    </source>
</evidence>
<keyword evidence="1" id="KW-0732">Signal</keyword>
<organism evidence="2 3">
    <name type="scientific">Puccinia striiformis f. sp. tritici PST-78</name>
    <dbReference type="NCBI Taxonomy" id="1165861"/>
    <lineage>
        <taxon>Eukaryota</taxon>
        <taxon>Fungi</taxon>
        <taxon>Dikarya</taxon>
        <taxon>Basidiomycota</taxon>
        <taxon>Pucciniomycotina</taxon>
        <taxon>Pucciniomycetes</taxon>
        <taxon>Pucciniales</taxon>
        <taxon>Pucciniaceae</taxon>
        <taxon>Puccinia</taxon>
    </lineage>
</organism>
<comment type="caution">
    <text evidence="2">The sequence shown here is derived from an EMBL/GenBank/DDBJ whole genome shotgun (WGS) entry which is preliminary data.</text>
</comment>
<accession>A0A0L0VU62</accession>
<reference evidence="3" key="1">
    <citation type="submission" date="2014-03" db="EMBL/GenBank/DDBJ databases">
        <title>The Genome Sequence of Puccinia striiformis f. sp. tritici PST-78.</title>
        <authorList>
            <consortium name="The Broad Institute Genome Sequencing Platform"/>
            <person name="Cuomo C."/>
            <person name="Hulbert S."/>
            <person name="Chen X."/>
            <person name="Walker B."/>
            <person name="Young S.K."/>
            <person name="Zeng Q."/>
            <person name="Gargeya S."/>
            <person name="Fitzgerald M."/>
            <person name="Haas B."/>
            <person name="Abouelleil A."/>
            <person name="Alvarado L."/>
            <person name="Arachchi H.M."/>
            <person name="Berlin A.M."/>
            <person name="Chapman S.B."/>
            <person name="Goldberg J."/>
            <person name="Griggs A."/>
            <person name="Gujja S."/>
            <person name="Hansen M."/>
            <person name="Howarth C."/>
            <person name="Imamovic A."/>
            <person name="Larimer J."/>
            <person name="McCowan C."/>
            <person name="Montmayeur A."/>
            <person name="Murphy C."/>
            <person name="Neiman D."/>
            <person name="Pearson M."/>
            <person name="Priest M."/>
            <person name="Roberts A."/>
            <person name="Saif S."/>
            <person name="Shea T."/>
            <person name="Sisk P."/>
            <person name="Sykes S."/>
            <person name="Wortman J."/>
            <person name="Nusbaum C."/>
            <person name="Birren B."/>
        </authorList>
    </citation>
    <scope>NUCLEOTIDE SEQUENCE [LARGE SCALE GENOMIC DNA]</scope>
    <source>
        <strain evidence="3">race PST-78</strain>
    </source>
</reference>
<dbReference type="EMBL" id="AJIL01000021">
    <property type="protein sequence ID" value="KNF02824.1"/>
    <property type="molecule type" value="Genomic_DNA"/>
</dbReference>
<sequence length="52" mass="5802">MRSYALACQFMALFCQAVSSAPRAASDLKNHSQALRIVDAFPVSRRLLCDDR</sequence>
<keyword evidence="3" id="KW-1185">Reference proteome</keyword>